<dbReference type="AlphaFoldDB" id="A0A4R0X176"/>
<proteinExistence type="predicted"/>
<evidence type="ECO:0008006" key="4">
    <source>
        <dbReference type="Google" id="ProtNLM"/>
    </source>
</evidence>
<gene>
    <name evidence="2" type="ORF">BZM27_45745</name>
</gene>
<dbReference type="EMBL" id="MWML01000338">
    <property type="protein sequence ID" value="TCG03786.1"/>
    <property type="molecule type" value="Genomic_DNA"/>
</dbReference>
<keyword evidence="3" id="KW-1185">Reference proteome</keyword>
<evidence type="ECO:0000313" key="2">
    <source>
        <dbReference type="EMBL" id="TCG03786.1"/>
    </source>
</evidence>
<evidence type="ECO:0000256" key="1">
    <source>
        <dbReference type="SAM" id="MobiDB-lite"/>
    </source>
</evidence>
<dbReference type="Proteomes" id="UP000294200">
    <property type="component" value="Unassembled WGS sequence"/>
</dbReference>
<dbReference type="InterPro" id="IPR021769">
    <property type="entry name" value="DUF3331"/>
</dbReference>
<feature type="compositionally biased region" description="Basic and acidic residues" evidence="1">
    <location>
        <begin position="15"/>
        <end position="31"/>
    </location>
</feature>
<accession>A0A4R0X176</accession>
<feature type="region of interest" description="Disordered" evidence="1">
    <location>
        <begin position="9"/>
        <end position="36"/>
    </location>
</feature>
<name>A0A4R0X176_9BURK</name>
<organism evidence="2 3">
    <name type="scientific">Paraburkholderia steynii</name>
    <dbReference type="NCBI Taxonomy" id="1245441"/>
    <lineage>
        <taxon>Bacteria</taxon>
        <taxon>Pseudomonadati</taxon>
        <taxon>Pseudomonadota</taxon>
        <taxon>Betaproteobacteria</taxon>
        <taxon>Burkholderiales</taxon>
        <taxon>Burkholderiaceae</taxon>
        <taxon>Paraburkholderia</taxon>
    </lineage>
</organism>
<comment type="caution">
    <text evidence="2">The sequence shown here is derived from an EMBL/GenBank/DDBJ whole genome shotgun (WGS) entry which is preliminary data.</text>
</comment>
<evidence type="ECO:0000313" key="3">
    <source>
        <dbReference type="Proteomes" id="UP000294200"/>
    </source>
</evidence>
<dbReference type="Pfam" id="PF11811">
    <property type="entry name" value="DUF3331"/>
    <property type="match status" value="1"/>
</dbReference>
<sequence>MLALLSIVSSQTGKEQCERHREKDRRPHSCPDEPWSSGHVKVRVIERPGPARATISWCDPKACYYGDQTWRASVARQPGVCALSGVNIQRGDSIYRPGPSKPPPLNANAMILAHFIESSQAESLYSTSNN</sequence>
<reference evidence="2 3" key="1">
    <citation type="submission" date="2017-02" db="EMBL/GenBank/DDBJ databases">
        <title>Paraburkholderia sophoroidis sp. nov. and Paraburkholderia steynii sp. nov. rhizobial symbionts of the fynbos legume Hypocalyptus sophoroides.</title>
        <authorList>
            <person name="Steenkamp E.T."/>
            <person name="Beukes C.W."/>
            <person name="Van Zyl E."/>
            <person name="Avontuur J."/>
            <person name="Chan W.Y."/>
            <person name="Hassen A."/>
            <person name="Palmer M."/>
            <person name="Mthombeni L."/>
            <person name="Phalane F."/>
            <person name="Sereme K."/>
            <person name="Venter S.N."/>
        </authorList>
    </citation>
    <scope>NUCLEOTIDE SEQUENCE [LARGE SCALE GENOMIC DNA]</scope>
    <source>
        <strain evidence="2 3">HC1.1ba</strain>
    </source>
</reference>
<protein>
    <recommendedName>
        <fullName evidence="4">DUF3331 domain-containing protein</fullName>
    </recommendedName>
</protein>